<evidence type="ECO:0000256" key="2">
    <source>
        <dbReference type="SAM" id="MobiDB-lite"/>
    </source>
</evidence>
<dbReference type="EMBL" id="OW240916">
    <property type="protein sequence ID" value="CAH2292496.1"/>
    <property type="molecule type" value="Genomic_DNA"/>
</dbReference>
<gene>
    <name evidence="3" type="ORF">PECUL_23A059822</name>
</gene>
<feature type="compositionally biased region" description="Polar residues" evidence="2">
    <location>
        <begin position="347"/>
        <end position="356"/>
    </location>
</feature>
<feature type="coiled-coil region" evidence="1">
    <location>
        <begin position="272"/>
        <end position="327"/>
    </location>
</feature>
<organism evidence="3 4">
    <name type="scientific">Pelobates cultripes</name>
    <name type="common">Western spadefoot toad</name>
    <dbReference type="NCBI Taxonomy" id="61616"/>
    <lineage>
        <taxon>Eukaryota</taxon>
        <taxon>Metazoa</taxon>
        <taxon>Chordata</taxon>
        <taxon>Craniata</taxon>
        <taxon>Vertebrata</taxon>
        <taxon>Euteleostomi</taxon>
        <taxon>Amphibia</taxon>
        <taxon>Batrachia</taxon>
        <taxon>Anura</taxon>
        <taxon>Pelobatoidea</taxon>
        <taxon>Pelobatidae</taxon>
        <taxon>Pelobates</taxon>
    </lineage>
</organism>
<feature type="region of interest" description="Disordered" evidence="2">
    <location>
        <begin position="402"/>
        <end position="477"/>
    </location>
</feature>
<name>A0AAD1S533_PELCU</name>
<accession>A0AAD1S533</accession>
<feature type="coiled-coil region" evidence="1">
    <location>
        <begin position="166"/>
        <end position="236"/>
    </location>
</feature>
<keyword evidence="1" id="KW-0175">Coiled coil</keyword>
<feature type="compositionally biased region" description="Basic and acidic residues" evidence="2">
    <location>
        <begin position="417"/>
        <end position="445"/>
    </location>
</feature>
<feature type="compositionally biased region" description="Polar residues" evidence="2">
    <location>
        <begin position="403"/>
        <end position="416"/>
    </location>
</feature>
<proteinExistence type="predicted"/>
<evidence type="ECO:0000256" key="1">
    <source>
        <dbReference type="SAM" id="Coils"/>
    </source>
</evidence>
<reference evidence="3" key="1">
    <citation type="submission" date="2022-03" db="EMBL/GenBank/DDBJ databases">
        <authorList>
            <person name="Alioto T."/>
            <person name="Alioto T."/>
            <person name="Gomez Garrido J."/>
        </authorList>
    </citation>
    <scope>NUCLEOTIDE SEQUENCE</scope>
</reference>
<feature type="compositionally biased region" description="Basic residues" evidence="2">
    <location>
        <begin position="330"/>
        <end position="339"/>
    </location>
</feature>
<evidence type="ECO:0000313" key="4">
    <source>
        <dbReference type="Proteomes" id="UP001295444"/>
    </source>
</evidence>
<feature type="coiled-coil region" evidence="1">
    <location>
        <begin position="555"/>
        <end position="617"/>
    </location>
</feature>
<keyword evidence="4" id="KW-1185">Reference proteome</keyword>
<protein>
    <submittedName>
        <fullName evidence="3">Uncharacterized protein</fullName>
    </submittedName>
</protein>
<evidence type="ECO:0000313" key="3">
    <source>
        <dbReference type="EMBL" id="CAH2292496.1"/>
    </source>
</evidence>
<feature type="region of interest" description="Disordered" evidence="2">
    <location>
        <begin position="329"/>
        <end position="364"/>
    </location>
</feature>
<sequence>MNMFHTSRCSSPILYNSFMYSEEELDSGVPSLNSSASSSEFYGSQYKADYWPMRCGLLEGALENELFRSENRRAVLGDSLENALYALQHQRSCLHDQENDIMSNQSRLENLLQRQQNLESRMHSLKQSDNFRNSMTPYSSEINDKKDWRFLTKLPTDSDCVNNSRINTLEREINNINQKMKTCVAVRTSNHSNGLSLCMKKQQELEEMQEELHLYAQQMATRCRSAEQEKDSMDLEMVSLHAGLFQAKVASNGLEKECVKLHSQLLANRNINENLHLEVSSLKQRAQKLENTVKGSDSEKKFLNLQLENMERERQQLLSQKEFLQSALKKGTKHQKSIMKKNERSDGQTLTLGNESKSLEEDTSKIQQLSRNLYHISEISPSSKATSRTSCRLKMYKLEKEPSLQSNEICSGSSEPCKSRSYEENMTLEKKSESLHDDKNKERQIPENIHFISENSPMDSKSRTSTRRKRYKVRKNEEKVNTRKYEYLKLPDKKCTMEETDLEPPNSKKSLPVDKESCVPNKANYLESDIPCKSSKKSEINNGQSELLIEYCHHLANLLQKLQRLLKSNARLGHEKDEALKYLLFILKKVKKSNILSEKSRKQVEQLLNEHVSLTDNCHKRDSQITSVVIELKHLRKAYRSIVNHSENTDDRNAILWISRVQALQDSLNILKCQKEKTESIKKDICLLKKGKLPELREVENISTL</sequence>
<dbReference type="Proteomes" id="UP001295444">
    <property type="component" value="Chromosome 05"/>
</dbReference>
<feature type="compositionally biased region" description="Basic residues" evidence="2">
    <location>
        <begin position="464"/>
        <end position="473"/>
    </location>
</feature>
<dbReference type="AlphaFoldDB" id="A0AAD1S533"/>
<feature type="coiled-coil region" evidence="1">
    <location>
        <begin position="94"/>
        <end position="128"/>
    </location>
</feature>